<proteinExistence type="predicted"/>
<feature type="transmembrane region" description="Helical" evidence="1">
    <location>
        <begin position="235"/>
        <end position="256"/>
    </location>
</feature>
<dbReference type="PANTHER" id="PTHR10983:SF74">
    <property type="entry name" value="1-ACYL-SN-GLYCEROL-3-PHOSPHATE ACYLTRANSFERASE 5-RELATED"/>
    <property type="match status" value="1"/>
</dbReference>
<dbReference type="SMART" id="SM00563">
    <property type="entry name" value="PlsC"/>
    <property type="match status" value="1"/>
</dbReference>
<dbReference type="EMBL" id="GGEC01008660">
    <property type="protein sequence ID" value="MBW89143.1"/>
    <property type="molecule type" value="Transcribed_RNA"/>
</dbReference>
<keyword evidence="1" id="KW-1133">Transmembrane helix</keyword>
<sequence length="277" mass="32076">MGAQAAQNSDGERPHAMTPLRVIRGMMCLVVLVYTAFMMQVYYGFVSAVLLRLVGIHYSRRATSFFFGIWLALWPILFEKVNKTKVIFSGETVPARERVLLIANHRTEVDWMYLWDLAWRKGCLGYIKYVLKSSLMKLPVFGWAFHILEFIPVDRKWHVDEPNMRQMLSSFKDLKDLLWLALFPEGTDFTEQKCMRSQKYAAQNGLPILNNVLLPKTKGFYACLEELRGSLDAGFIISFSALLIIVMQWSSSILLLGRIRKMMRQLGSRTRMFLLDI</sequence>
<keyword evidence="1" id="KW-0472">Membrane</keyword>
<dbReference type="PANTHER" id="PTHR10983">
    <property type="entry name" value="1-ACYLGLYCEROL-3-PHOSPHATE ACYLTRANSFERASE-RELATED"/>
    <property type="match status" value="1"/>
</dbReference>
<dbReference type="GO" id="GO:0012505">
    <property type="term" value="C:endomembrane system"/>
    <property type="evidence" value="ECO:0007669"/>
    <property type="project" value="TreeGrafter"/>
</dbReference>
<feature type="transmembrane region" description="Helical" evidence="1">
    <location>
        <begin position="22"/>
        <end position="42"/>
    </location>
</feature>
<dbReference type="AlphaFoldDB" id="A0A2P2J6Q0"/>
<keyword evidence="3" id="KW-0808">Transferase</keyword>
<feature type="domain" description="Phospholipid/glycerol acyltransferase" evidence="2">
    <location>
        <begin position="99"/>
        <end position="221"/>
    </location>
</feature>
<keyword evidence="1" id="KW-0812">Transmembrane</keyword>
<protein>
    <submittedName>
        <fullName evidence="3">Putative 1-acyl-sn-glycerol-3-phosphate acyltransferase 5 isoform X3</fullName>
    </submittedName>
</protein>
<accession>A0A2P2J6Q0</accession>
<reference evidence="3" key="1">
    <citation type="submission" date="2018-02" db="EMBL/GenBank/DDBJ databases">
        <title>Rhizophora mucronata_Transcriptome.</title>
        <authorList>
            <person name="Meera S.P."/>
            <person name="Sreeshan A."/>
            <person name="Augustine A."/>
        </authorList>
    </citation>
    <scope>NUCLEOTIDE SEQUENCE</scope>
    <source>
        <tissue evidence="3">Leaf</tissue>
    </source>
</reference>
<dbReference type="Pfam" id="PF01553">
    <property type="entry name" value="Acyltransferase"/>
    <property type="match status" value="1"/>
</dbReference>
<feature type="transmembrane region" description="Helical" evidence="1">
    <location>
        <begin position="129"/>
        <end position="148"/>
    </location>
</feature>
<keyword evidence="3" id="KW-0012">Acyltransferase</keyword>
<evidence type="ECO:0000259" key="2">
    <source>
        <dbReference type="SMART" id="SM00563"/>
    </source>
</evidence>
<name>A0A2P2J6Q0_RHIMU</name>
<evidence type="ECO:0000256" key="1">
    <source>
        <dbReference type="SAM" id="Phobius"/>
    </source>
</evidence>
<dbReference type="CDD" id="cd07990">
    <property type="entry name" value="LPLAT_LCLAT1-like"/>
    <property type="match status" value="1"/>
</dbReference>
<dbReference type="SUPFAM" id="SSF69593">
    <property type="entry name" value="Glycerol-3-phosphate (1)-acyltransferase"/>
    <property type="match status" value="1"/>
</dbReference>
<evidence type="ECO:0000313" key="3">
    <source>
        <dbReference type="EMBL" id="MBW89143.1"/>
    </source>
</evidence>
<dbReference type="InterPro" id="IPR002123">
    <property type="entry name" value="Plipid/glycerol_acylTrfase"/>
</dbReference>
<dbReference type="GO" id="GO:0016746">
    <property type="term" value="F:acyltransferase activity"/>
    <property type="evidence" value="ECO:0007669"/>
    <property type="project" value="UniProtKB-KW"/>
</dbReference>
<feature type="transmembrane region" description="Helical" evidence="1">
    <location>
        <begin position="62"/>
        <end position="78"/>
    </location>
</feature>
<organism evidence="3">
    <name type="scientific">Rhizophora mucronata</name>
    <name type="common">Asiatic mangrove</name>
    <dbReference type="NCBI Taxonomy" id="61149"/>
    <lineage>
        <taxon>Eukaryota</taxon>
        <taxon>Viridiplantae</taxon>
        <taxon>Streptophyta</taxon>
        <taxon>Embryophyta</taxon>
        <taxon>Tracheophyta</taxon>
        <taxon>Spermatophyta</taxon>
        <taxon>Magnoliopsida</taxon>
        <taxon>eudicotyledons</taxon>
        <taxon>Gunneridae</taxon>
        <taxon>Pentapetalae</taxon>
        <taxon>rosids</taxon>
        <taxon>fabids</taxon>
        <taxon>Malpighiales</taxon>
        <taxon>Rhizophoraceae</taxon>
        <taxon>Rhizophora</taxon>
    </lineage>
</organism>